<dbReference type="GO" id="GO:0005886">
    <property type="term" value="C:plasma membrane"/>
    <property type="evidence" value="ECO:0007669"/>
    <property type="project" value="UniProtKB-SubCell"/>
</dbReference>
<dbReference type="OrthoDB" id="5772680at2"/>
<dbReference type="PANTHER" id="PTHR33885">
    <property type="entry name" value="PHAGE SHOCK PROTEIN C"/>
    <property type="match status" value="1"/>
</dbReference>
<reference evidence="10 11" key="1">
    <citation type="submission" date="2019-03" db="EMBL/GenBank/DDBJ databases">
        <title>Genomic Encyclopedia of Archaeal and Bacterial Type Strains, Phase II (KMG-II): from individual species to whole genera.</title>
        <authorList>
            <person name="Goeker M."/>
        </authorList>
    </citation>
    <scope>NUCLEOTIDE SEQUENCE [LARGE SCALE GENOMIC DNA]</scope>
    <source>
        <strain evidence="10 11">DSM 19035</strain>
    </source>
</reference>
<feature type="domain" description="Phage shock protein PspC N-terminal" evidence="7">
    <location>
        <begin position="106"/>
        <end position="163"/>
    </location>
</feature>
<dbReference type="EMBL" id="SNYC01000006">
    <property type="protein sequence ID" value="TDQ07698.1"/>
    <property type="molecule type" value="Genomic_DNA"/>
</dbReference>
<feature type="transmembrane region" description="Helical" evidence="6">
    <location>
        <begin position="263"/>
        <end position="287"/>
    </location>
</feature>
<dbReference type="PANTHER" id="PTHR33885:SF3">
    <property type="entry name" value="PHAGE SHOCK PROTEIN C"/>
    <property type="match status" value="1"/>
</dbReference>
<dbReference type="InterPro" id="IPR054321">
    <property type="entry name" value="PspC-rel_TM"/>
</dbReference>
<keyword evidence="4 6" id="KW-1133">Transmembrane helix</keyword>
<name>A0A4R6ST00_9SPHI</name>
<evidence type="ECO:0000313" key="11">
    <source>
        <dbReference type="Proteomes" id="UP000295620"/>
    </source>
</evidence>
<evidence type="ECO:0000256" key="1">
    <source>
        <dbReference type="ARBA" id="ARBA00004162"/>
    </source>
</evidence>
<dbReference type="RefSeq" id="WP_133577635.1">
    <property type="nucleotide sequence ID" value="NZ_SNYC01000006.1"/>
</dbReference>
<evidence type="ECO:0000259" key="8">
    <source>
        <dbReference type="Pfam" id="PF22571"/>
    </source>
</evidence>
<dbReference type="Pfam" id="PF22744">
    <property type="entry name" value="Toast-rack_PspC-Cterm"/>
    <property type="match status" value="1"/>
</dbReference>
<feature type="domain" description="PspC-related transmembrane region" evidence="8">
    <location>
        <begin position="190"/>
        <end position="326"/>
    </location>
</feature>
<dbReference type="Proteomes" id="UP000295620">
    <property type="component" value="Unassembled WGS sequence"/>
</dbReference>
<feature type="transmembrane region" description="Helical" evidence="6">
    <location>
        <begin position="299"/>
        <end position="320"/>
    </location>
</feature>
<evidence type="ECO:0000256" key="3">
    <source>
        <dbReference type="ARBA" id="ARBA00022692"/>
    </source>
</evidence>
<comment type="caution">
    <text evidence="10">The sequence shown here is derived from an EMBL/GenBank/DDBJ whole genome shotgun (WGS) entry which is preliminary data.</text>
</comment>
<protein>
    <submittedName>
        <fullName evidence="10">Phage shock protein C (PspC) family protein</fullName>
    </submittedName>
</protein>
<feature type="transmembrane region" description="Helical" evidence="6">
    <location>
        <begin position="137"/>
        <end position="160"/>
    </location>
</feature>
<proteinExistence type="predicted"/>
<keyword evidence="5 6" id="KW-0472">Membrane</keyword>
<sequence>MKKTLNINIGNTIIHIEEDAYELLTVYLNEVKFHFSKNADNFEIVTDIENRIAEMFSEILAAQQKQAISIEDVQSIIEQMGSVKDFETSEEAEEDQYTGPSFNPIKKLYRDTDKANIAGVCVGLAHYMDVSVSWVRLAFLVSAGFGGAGILAYLILWIMIPKAGTKTEKMFMRGEEANLRGFANSYLHPFVDESRGFIARSFDALGRFIHGTGKIIFKILAVFIIAVGSFTLISLFITLIAILGVWDASLYHQFPFNIINEEYFTTLAFAAFVTCAVPLLALVLFTVRVAFSSRPVNKTFSFVLLIIWLFGMGSSIFYAVKISSDFKESAEFSQTVELKPYQAYTLNIDRTRFFTSADSLRYQIDPNRYKGRKILTDRDWNNNEQPRNIRLTMVKSEDNSVSMTQNYSSRGRTFEDALKNAQNTHYDFAQKGAVLNFSSALQILQNVNWRDQELEMILKVPVGTSLTINKDLNRSLNGYNYWCDHDDNSDYTEWIMTDTGLKCKYPHEEKEEE</sequence>
<evidence type="ECO:0000256" key="4">
    <source>
        <dbReference type="ARBA" id="ARBA00022989"/>
    </source>
</evidence>
<dbReference type="AlphaFoldDB" id="A0A4R6ST00"/>
<evidence type="ECO:0000313" key="10">
    <source>
        <dbReference type="EMBL" id="TDQ07698.1"/>
    </source>
</evidence>
<evidence type="ECO:0000256" key="2">
    <source>
        <dbReference type="ARBA" id="ARBA00022475"/>
    </source>
</evidence>
<dbReference type="InterPro" id="IPR054319">
    <property type="entry name" value="PspC-rel_ToastRack"/>
</dbReference>
<gene>
    <name evidence="10" type="ORF">ATK78_3826</name>
</gene>
<evidence type="ECO:0000259" key="9">
    <source>
        <dbReference type="Pfam" id="PF22744"/>
    </source>
</evidence>
<organism evidence="10 11">
    <name type="scientific">Pedobacter metabolipauper</name>
    <dbReference type="NCBI Taxonomy" id="425513"/>
    <lineage>
        <taxon>Bacteria</taxon>
        <taxon>Pseudomonadati</taxon>
        <taxon>Bacteroidota</taxon>
        <taxon>Sphingobacteriia</taxon>
        <taxon>Sphingobacteriales</taxon>
        <taxon>Sphingobacteriaceae</taxon>
        <taxon>Pedobacter</taxon>
    </lineage>
</organism>
<keyword evidence="3 6" id="KW-0812">Transmembrane</keyword>
<dbReference type="Pfam" id="PF22571">
    <property type="entry name" value="LiaI-LiaF-TM_PspC"/>
    <property type="match status" value="1"/>
</dbReference>
<evidence type="ECO:0000259" key="7">
    <source>
        <dbReference type="Pfam" id="PF04024"/>
    </source>
</evidence>
<evidence type="ECO:0000256" key="5">
    <source>
        <dbReference type="ARBA" id="ARBA00023136"/>
    </source>
</evidence>
<feature type="transmembrane region" description="Helical" evidence="6">
    <location>
        <begin position="215"/>
        <end position="243"/>
    </location>
</feature>
<comment type="subcellular location">
    <subcellularLocation>
        <location evidence="1">Cell membrane</location>
        <topology evidence="1">Single-pass membrane protein</topology>
    </subcellularLocation>
</comment>
<evidence type="ECO:0000256" key="6">
    <source>
        <dbReference type="SAM" id="Phobius"/>
    </source>
</evidence>
<keyword evidence="11" id="KW-1185">Reference proteome</keyword>
<feature type="domain" description="PspC-related ToastRack" evidence="9">
    <location>
        <begin position="378"/>
        <end position="505"/>
    </location>
</feature>
<accession>A0A4R6ST00</accession>
<dbReference type="InterPro" id="IPR007168">
    <property type="entry name" value="Phageshock_PspC_N"/>
</dbReference>
<dbReference type="InterPro" id="IPR052027">
    <property type="entry name" value="PspC"/>
</dbReference>
<dbReference type="Pfam" id="PF04024">
    <property type="entry name" value="PspC"/>
    <property type="match status" value="1"/>
</dbReference>
<keyword evidence="2" id="KW-1003">Cell membrane</keyword>